<protein>
    <submittedName>
        <fullName evidence="3">Uncharacterized protein</fullName>
    </submittedName>
</protein>
<name>A0A1E7NEI4_KITAU</name>
<accession>A0A1E7NEI4</accession>
<reference evidence="4" key="4">
    <citation type="submission" date="2016-08" db="EMBL/GenBank/DDBJ databases">
        <title>Sequencing, assembly and comparative genomics of S. aureofaciens ATCC 10762.</title>
        <authorList>
            <person name="Gradnigo J.S."/>
            <person name="Johnson N."/>
            <person name="Somerville G.A."/>
        </authorList>
    </citation>
    <scope>NUCLEOTIDE SEQUENCE [LARGE SCALE GENOMIC DNA]</scope>
    <source>
        <strain evidence="4">ATCC 10762 / DSM 40127 / CCM 3239 / JCM 4008 / LMG 5968 / NBRC 12843 / NCIMB 8234 / A-377</strain>
    </source>
</reference>
<dbReference type="Proteomes" id="UP000037395">
    <property type="component" value="Unassembled WGS sequence"/>
</dbReference>
<reference evidence="3" key="3">
    <citation type="submission" date="2016-08" db="EMBL/GenBank/DDBJ databases">
        <title>Sequencing, Assembly and Comparative Genomics of S. aureofaciens ATCC 10762.</title>
        <authorList>
            <person name="Gradnigo J.S."/>
            <person name="Johnson N."/>
            <person name="Somerville G.A."/>
        </authorList>
    </citation>
    <scope>NUCLEOTIDE SEQUENCE [LARGE SCALE GENOMIC DNA]</scope>
    <source>
        <strain evidence="3">ATCC 10762</strain>
    </source>
</reference>
<dbReference type="AlphaFoldDB" id="A0A1E7NEI4"/>
<sequence>MSMTPVRPWRRNSLPVGVIGIVVIILLIGVLAVGEPSVLANPIISAAATGVVGAAAGFVTRRALRSRTRLRWQLSR</sequence>
<dbReference type="Proteomes" id="UP000610124">
    <property type="component" value="Unassembled WGS sequence"/>
</dbReference>
<feature type="transmembrane region" description="Helical" evidence="1">
    <location>
        <begin position="12"/>
        <end position="33"/>
    </location>
</feature>
<keyword evidence="4" id="KW-1185">Reference proteome</keyword>
<organism evidence="3 4">
    <name type="scientific">Kitasatospora aureofaciens</name>
    <name type="common">Streptomyces aureofaciens</name>
    <dbReference type="NCBI Taxonomy" id="1894"/>
    <lineage>
        <taxon>Bacteria</taxon>
        <taxon>Bacillati</taxon>
        <taxon>Actinomycetota</taxon>
        <taxon>Actinomycetes</taxon>
        <taxon>Kitasatosporales</taxon>
        <taxon>Streptomycetaceae</taxon>
        <taxon>Kitasatospora</taxon>
    </lineage>
</organism>
<dbReference type="KEGG" id="kau:B6264_31025"/>
<keyword evidence="1" id="KW-1133">Transmembrane helix</keyword>
<evidence type="ECO:0000256" key="1">
    <source>
        <dbReference type="SAM" id="Phobius"/>
    </source>
</evidence>
<feature type="transmembrane region" description="Helical" evidence="1">
    <location>
        <begin position="39"/>
        <end position="59"/>
    </location>
</feature>
<reference evidence="3 4" key="2">
    <citation type="submission" date="2014-07" db="EMBL/GenBank/DDBJ databases">
        <authorList>
            <person name="Zhang J.E."/>
            <person name="Yang H."/>
            <person name="Guo J."/>
            <person name="Deng Z."/>
            <person name="Luo H."/>
            <person name="Luo M."/>
            <person name="Zhao B."/>
        </authorList>
    </citation>
    <scope>NUCLEOTIDE SEQUENCE [LARGE SCALE GENOMIC DNA]</scope>
    <source>
        <strain evidence="3">ATCC 10762</strain>
        <strain evidence="4">ATCC 10762 / DSM 40127 / CCM 3239 / JCM 4008 / LMG 5968 / NBRC 12843 / NCIMB 8234 / A-377</strain>
    </source>
</reference>
<reference evidence="2" key="5">
    <citation type="submission" date="2020-09" db="EMBL/GenBank/DDBJ databases">
        <authorList>
            <person name="Sun Q."/>
            <person name="Ohkuma M."/>
        </authorList>
    </citation>
    <scope>NUCLEOTIDE SEQUENCE</scope>
    <source>
        <strain evidence="2">JCM 4434</strain>
    </source>
</reference>
<proteinExistence type="predicted"/>
<dbReference type="EMBL" id="BMUB01000060">
    <property type="protein sequence ID" value="GGV08620.1"/>
    <property type="molecule type" value="Genomic_DNA"/>
</dbReference>
<evidence type="ECO:0000313" key="2">
    <source>
        <dbReference type="EMBL" id="GGV08620.1"/>
    </source>
</evidence>
<evidence type="ECO:0000313" key="4">
    <source>
        <dbReference type="Proteomes" id="UP000037395"/>
    </source>
</evidence>
<accession>A0A8H9HZX8</accession>
<evidence type="ECO:0000313" key="3">
    <source>
        <dbReference type="EMBL" id="OEV39126.1"/>
    </source>
</evidence>
<reference evidence="2" key="1">
    <citation type="journal article" date="2014" name="Int. J. Syst. Evol. Microbiol.">
        <title>Complete genome sequence of Corynebacterium casei LMG S-19264T (=DSM 44701T), isolated from a smear-ripened cheese.</title>
        <authorList>
            <consortium name="US DOE Joint Genome Institute (JGI-PGF)"/>
            <person name="Walter F."/>
            <person name="Albersmeier A."/>
            <person name="Kalinowski J."/>
            <person name="Ruckert C."/>
        </authorList>
    </citation>
    <scope>NUCLEOTIDE SEQUENCE</scope>
    <source>
        <strain evidence="2">JCM 4434</strain>
    </source>
</reference>
<keyword evidence="1" id="KW-0812">Transmembrane</keyword>
<comment type="caution">
    <text evidence="3">The sequence shown here is derived from an EMBL/GenBank/DDBJ whole genome shotgun (WGS) entry which is preliminary data.</text>
</comment>
<keyword evidence="1" id="KW-0472">Membrane</keyword>
<dbReference type="EMBL" id="JPRF03000002">
    <property type="protein sequence ID" value="OEV39126.1"/>
    <property type="molecule type" value="Genomic_DNA"/>
</dbReference>
<gene>
    <name evidence="2" type="ORF">GCM10010502_74330</name>
    <name evidence="3" type="ORF">HS99_0018755</name>
</gene>